<feature type="transmembrane region" description="Helical" evidence="6">
    <location>
        <begin position="82"/>
        <end position="104"/>
    </location>
</feature>
<dbReference type="GO" id="GO:0016020">
    <property type="term" value="C:membrane"/>
    <property type="evidence" value="ECO:0007669"/>
    <property type="project" value="UniProtKB-SubCell"/>
</dbReference>
<sequence>MEEPQRTEEPQRMEELQQRKKGSLRFGSVLPNDKIPEGEEFDPFDRYIEHPTTNIETYIHFIKGSIGTGCLAMPSGFKQVGYIFGLMFGIFTAALCMLTLHLLVNPQ</sequence>
<evidence type="ECO:0000256" key="6">
    <source>
        <dbReference type="SAM" id="Phobius"/>
    </source>
</evidence>
<keyword evidence="4 6" id="KW-0472">Membrane</keyword>
<dbReference type="AlphaFoldDB" id="A0A8D9BW74"/>
<organism evidence="8">
    <name type="scientific">Cacopsylla melanoneura</name>
    <dbReference type="NCBI Taxonomy" id="428564"/>
    <lineage>
        <taxon>Eukaryota</taxon>
        <taxon>Metazoa</taxon>
        <taxon>Ecdysozoa</taxon>
        <taxon>Arthropoda</taxon>
        <taxon>Hexapoda</taxon>
        <taxon>Insecta</taxon>
        <taxon>Pterygota</taxon>
        <taxon>Neoptera</taxon>
        <taxon>Paraneoptera</taxon>
        <taxon>Hemiptera</taxon>
        <taxon>Sternorrhyncha</taxon>
        <taxon>Psylloidea</taxon>
        <taxon>Psyllidae</taxon>
        <taxon>Psyllinae</taxon>
        <taxon>Cacopsylla</taxon>
    </lineage>
</organism>
<dbReference type="Pfam" id="PF01490">
    <property type="entry name" value="Aa_trans"/>
    <property type="match status" value="1"/>
</dbReference>
<reference evidence="8" key="1">
    <citation type="submission" date="2021-05" db="EMBL/GenBank/DDBJ databases">
        <authorList>
            <person name="Alioto T."/>
            <person name="Alioto T."/>
            <person name="Gomez Garrido J."/>
        </authorList>
    </citation>
    <scope>NUCLEOTIDE SEQUENCE</scope>
</reference>
<feature type="region of interest" description="Disordered" evidence="5">
    <location>
        <begin position="1"/>
        <end position="37"/>
    </location>
</feature>
<evidence type="ECO:0000313" key="8">
    <source>
        <dbReference type="EMBL" id="CAG6788601.1"/>
    </source>
</evidence>
<evidence type="ECO:0000256" key="1">
    <source>
        <dbReference type="ARBA" id="ARBA00004370"/>
    </source>
</evidence>
<proteinExistence type="predicted"/>
<evidence type="ECO:0000256" key="5">
    <source>
        <dbReference type="SAM" id="MobiDB-lite"/>
    </source>
</evidence>
<feature type="domain" description="Amino acid transporter transmembrane" evidence="7">
    <location>
        <begin position="50"/>
        <end position="105"/>
    </location>
</feature>
<accession>A0A8D9BW74</accession>
<evidence type="ECO:0000256" key="4">
    <source>
        <dbReference type="ARBA" id="ARBA00023136"/>
    </source>
</evidence>
<comment type="subcellular location">
    <subcellularLocation>
        <location evidence="1">Membrane</location>
    </subcellularLocation>
</comment>
<name>A0A8D9BW74_9HEMI</name>
<dbReference type="EMBL" id="HBUF01660883">
    <property type="protein sequence ID" value="CAG6788601.1"/>
    <property type="molecule type" value="Transcribed_RNA"/>
</dbReference>
<evidence type="ECO:0000259" key="7">
    <source>
        <dbReference type="Pfam" id="PF01490"/>
    </source>
</evidence>
<keyword evidence="2 6" id="KW-0812">Transmembrane</keyword>
<dbReference type="InterPro" id="IPR013057">
    <property type="entry name" value="AA_transpt_TM"/>
</dbReference>
<evidence type="ECO:0000256" key="3">
    <source>
        <dbReference type="ARBA" id="ARBA00022989"/>
    </source>
</evidence>
<feature type="compositionally biased region" description="Basic and acidic residues" evidence="5">
    <location>
        <begin position="1"/>
        <end position="18"/>
    </location>
</feature>
<evidence type="ECO:0000256" key="2">
    <source>
        <dbReference type="ARBA" id="ARBA00022692"/>
    </source>
</evidence>
<protein>
    <recommendedName>
        <fullName evidence="7">Amino acid transporter transmembrane domain-containing protein</fullName>
    </recommendedName>
</protein>
<keyword evidence="3 6" id="KW-1133">Transmembrane helix</keyword>